<protein>
    <submittedName>
        <fullName evidence="1">Uncharacterized protein</fullName>
    </submittedName>
</protein>
<dbReference type="Proteomes" id="UP000010475">
    <property type="component" value="Plasmid pCYLST.01"/>
</dbReference>
<gene>
    <name evidence="1" type="ORF">Cylst_6444</name>
</gene>
<reference evidence="1 2" key="1">
    <citation type="submission" date="2012-06" db="EMBL/GenBank/DDBJ databases">
        <title>Noncontiguous Finished plasmid 1 of genome of Cylindrospermum stagnale PCC 7417.</title>
        <authorList>
            <consortium name="US DOE Joint Genome Institute"/>
            <person name="Gugger M."/>
            <person name="Coursin T."/>
            <person name="Rippka R."/>
            <person name="Tandeau De Marsac N."/>
            <person name="Huntemann M."/>
            <person name="Wei C.-L."/>
            <person name="Han J."/>
            <person name="Detter J.C."/>
            <person name="Han C."/>
            <person name="Tapia R."/>
            <person name="Davenport K."/>
            <person name="Daligault H."/>
            <person name="Erkkila T."/>
            <person name="Gu W."/>
            <person name="Munk A.C.C."/>
            <person name="Teshima H."/>
            <person name="Xu Y."/>
            <person name="Chain P."/>
            <person name="Chen A."/>
            <person name="Krypides N."/>
            <person name="Mavromatis K."/>
            <person name="Markowitz V."/>
            <person name="Szeto E."/>
            <person name="Ivanova N."/>
            <person name="Mikhailova N."/>
            <person name="Ovchinnikova G."/>
            <person name="Pagani I."/>
            <person name="Pati A."/>
            <person name="Goodwin L."/>
            <person name="Peters L."/>
            <person name="Pitluck S."/>
            <person name="Woyke T."/>
            <person name="Kerfeld C."/>
        </authorList>
    </citation>
    <scope>NUCLEOTIDE SEQUENCE [LARGE SCALE GENOMIC DNA]</scope>
    <source>
        <strain evidence="1 2">PCC 7417</strain>
        <plasmid evidence="2">Plasmid pCYLST.01</plasmid>
    </source>
</reference>
<evidence type="ECO:0000313" key="2">
    <source>
        <dbReference type="Proteomes" id="UP000010475"/>
    </source>
</evidence>
<dbReference type="AlphaFoldDB" id="K9X6E4"/>
<organism evidence="1 2">
    <name type="scientific">Cylindrospermum stagnale PCC 7417</name>
    <dbReference type="NCBI Taxonomy" id="56107"/>
    <lineage>
        <taxon>Bacteria</taxon>
        <taxon>Bacillati</taxon>
        <taxon>Cyanobacteriota</taxon>
        <taxon>Cyanophyceae</taxon>
        <taxon>Nostocales</taxon>
        <taxon>Nostocaceae</taxon>
        <taxon>Cylindrospermum</taxon>
    </lineage>
</organism>
<dbReference type="EMBL" id="CP003643">
    <property type="protein sequence ID" value="AFZ28235.1"/>
    <property type="molecule type" value="Genomic_DNA"/>
</dbReference>
<evidence type="ECO:0000313" key="1">
    <source>
        <dbReference type="EMBL" id="AFZ28235.1"/>
    </source>
</evidence>
<proteinExistence type="predicted"/>
<dbReference type="KEGG" id="csg:Cylst_6444"/>
<keyword evidence="2" id="KW-1185">Reference proteome</keyword>
<accession>K9X6E4</accession>
<dbReference type="HOGENOM" id="CLU_2698491_0_0_3"/>
<geneLocation type="plasmid" evidence="1 2">
    <name>pCYLST.01</name>
</geneLocation>
<keyword evidence="1" id="KW-0614">Plasmid</keyword>
<sequence>MNVGDKVQHISAETFLGESIGWIVWMHNSGTFCDVQFDLPRITALEHPVHANRTYNRFNDPVRLPSALLKLVL</sequence>
<name>K9X6E4_9NOST</name>